<feature type="transmembrane region" description="Helical" evidence="10">
    <location>
        <begin position="32"/>
        <end position="53"/>
    </location>
</feature>
<keyword evidence="5 10" id="KW-1133">Transmembrane helix</keyword>
<evidence type="ECO:0000256" key="5">
    <source>
        <dbReference type="ARBA" id="ARBA00022989"/>
    </source>
</evidence>
<evidence type="ECO:0000256" key="6">
    <source>
        <dbReference type="ARBA" id="ARBA00023040"/>
    </source>
</evidence>
<dbReference type="OrthoDB" id="2874149at2759"/>
<comment type="similarity">
    <text evidence="2">Belongs to the G-protein coupled receptor 4 family.</text>
</comment>
<organism evidence="11 12">
    <name type="scientific">Sistotremastrum niveocremeum HHB9708</name>
    <dbReference type="NCBI Taxonomy" id="1314777"/>
    <lineage>
        <taxon>Eukaryota</taxon>
        <taxon>Fungi</taxon>
        <taxon>Dikarya</taxon>
        <taxon>Basidiomycota</taxon>
        <taxon>Agaricomycotina</taxon>
        <taxon>Agaricomycetes</taxon>
        <taxon>Sistotremastrales</taxon>
        <taxon>Sistotremastraceae</taxon>
        <taxon>Sertulicium</taxon>
        <taxon>Sertulicium niveocremeum</taxon>
    </lineage>
</organism>
<feature type="transmembrane region" description="Helical" evidence="10">
    <location>
        <begin position="111"/>
        <end position="133"/>
    </location>
</feature>
<dbReference type="Proteomes" id="UP000076722">
    <property type="component" value="Unassembled WGS sequence"/>
</dbReference>
<feature type="transmembrane region" description="Helical" evidence="10">
    <location>
        <begin position="73"/>
        <end position="91"/>
    </location>
</feature>
<evidence type="ECO:0000313" key="11">
    <source>
        <dbReference type="EMBL" id="KZS89306.1"/>
    </source>
</evidence>
<keyword evidence="6" id="KW-0297">G-protein coupled receptor</keyword>
<keyword evidence="4 10" id="KW-0812">Transmembrane</keyword>
<feature type="transmembrane region" description="Helical" evidence="10">
    <location>
        <begin position="262"/>
        <end position="284"/>
    </location>
</feature>
<protein>
    <submittedName>
        <fullName evidence="11">Fungal pheromone STE3G-protein-coupled receptor</fullName>
    </submittedName>
</protein>
<evidence type="ECO:0000256" key="4">
    <source>
        <dbReference type="ARBA" id="ARBA00022692"/>
    </source>
</evidence>
<reference evidence="11 12" key="1">
    <citation type="journal article" date="2016" name="Mol. Biol. Evol.">
        <title>Comparative Genomics of Early-Diverging Mushroom-Forming Fungi Provides Insights into the Origins of Lignocellulose Decay Capabilities.</title>
        <authorList>
            <person name="Nagy L.G."/>
            <person name="Riley R."/>
            <person name="Tritt A."/>
            <person name="Adam C."/>
            <person name="Daum C."/>
            <person name="Floudas D."/>
            <person name="Sun H."/>
            <person name="Yadav J.S."/>
            <person name="Pangilinan J."/>
            <person name="Larsson K.H."/>
            <person name="Matsuura K."/>
            <person name="Barry K."/>
            <person name="Labutti K."/>
            <person name="Kuo R."/>
            <person name="Ohm R.A."/>
            <person name="Bhattacharya S.S."/>
            <person name="Shirouzu T."/>
            <person name="Yoshinaga Y."/>
            <person name="Martin F.M."/>
            <person name="Grigoriev I.V."/>
            <person name="Hibbett D.S."/>
        </authorList>
    </citation>
    <scope>NUCLEOTIDE SEQUENCE [LARGE SCALE GENOMIC DNA]</scope>
    <source>
        <strain evidence="11 12">HHB9708</strain>
    </source>
</reference>
<keyword evidence="8 11" id="KW-0675">Receptor</keyword>
<evidence type="ECO:0000256" key="9">
    <source>
        <dbReference type="ARBA" id="ARBA00023224"/>
    </source>
</evidence>
<evidence type="ECO:0000256" key="1">
    <source>
        <dbReference type="ARBA" id="ARBA00004141"/>
    </source>
</evidence>
<evidence type="ECO:0000256" key="10">
    <source>
        <dbReference type="SAM" id="Phobius"/>
    </source>
</evidence>
<proteinExistence type="inferred from homology"/>
<accession>A0A164Q3Y7</accession>
<dbReference type="GO" id="GO:0004932">
    <property type="term" value="F:mating-type factor pheromone receptor activity"/>
    <property type="evidence" value="ECO:0007669"/>
    <property type="project" value="InterPro"/>
</dbReference>
<evidence type="ECO:0000256" key="7">
    <source>
        <dbReference type="ARBA" id="ARBA00023136"/>
    </source>
</evidence>
<keyword evidence="3" id="KW-0589">Pheromone response</keyword>
<name>A0A164Q3Y7_9AGAM</name>
<keyword evidence="9" id="KW-0807">Transducer</keyword>
<evidence type="ECO:0000313" key="12">
    <source>
        <dbReference type="Proteomes" id="UP000076722"/>
    </source>
</evidence>
<keyword evidence="12" id="KW-1185">Reference proteome</keyword>
<dbReference type="AlphaFoldDB" id="A0A164Q3Y7"/>
<dbReference type="InterPro" id="IPR001499">
    <property type="entry name" value="GPCR_STE3"/>
</dbReference>
<dbReference type="PANTHER" id="PTHR28097:SF1">
    <property type="entry name" value="PHEROMONE A FACTOR RECEPTOR"/>
    <property type="match status" value="1"/>
</dbReference>
<keyword evidence="7 10" id="KW-0472">Membrane</keyword>
<feature type="transmembrane region" description="Helical" evidence="10">
    <location>
        <begin position="6"/>
        <end position="25"/>
    </location>
</feature>
<sequence length="320" mass="35931">MLSNVYAVLSFLGLVFVLIPLPWNLRSWNVGVCALIFNVALGCLVLFVNHIIWSGTVEDKAPAWCDISAKLLVGIRIGVPAACLCITRRLFSIIRGGHSYLTQPQRTRVMLVDLALSAGVPLLIMALHCIVQSHRFDIIEDVGCWPATFNSIAAYPLVLIWPLLLSFGSCIYYLMCTYIVFTRRASIPSVLDASSTVTTKQLYRLLALLAIMLLYLIPSNAYLLWLNARLQPFLSQSQANYDFPRVDMLPSAVWETNSSLNIFIQMNVWVYSGFAFLISALLALTPEAYECYRTFLNHLGCRQLSPPSKGSISRPRWLSW</sequence>
<dbReference type="CDD" id="cd14966">
    <property type="entry name" value="7tmD_STE3"/>
    <property type="match status" value="1"/>
</dbReference>
<dbReference type="GO" id="GO:0000750">
    <property type="term" value="P:pheromone-dependent signal transduction involved in conjugation with cellular fusion"/>
    <property type="evidence" value="ECO:0007669"/>
    <property type="project" value="TreeGrafter"/>
</dbReference>
<dbReference type="PRINTS" id="PR00899">
    <property type="entry name" value="GPCRSTE3"/>
</dbReference>
<dbReference type="GO" id="GO:0005886">
    <property type="term" value="C:plasma membrane"/>
    <property type="evidence" value="ECO:0007669"/>
    <property type="project" value="TreeGrafter"/>
</dbReference>
<evidence type="ECO:0000256" key="3">
    <source>
        <dbReference type="ARBA" id="ARBA00022507"/>
    </source>
</evidence>
<dbReference type="PANTHER" id="PTHR28097">
    <property type="entry name" value="PHEROMONE A FACTOR RECEPTOR"/>
    <property type="match status" value="1"/>
</dbReference>
<gene>
    <name evidence="11" type="ORF">SISNIDRAFT_417046</name>
</gene>
<comment type="subcellular location">
    <subcellularLocation>
        <location evidence="1">Membrane</location>
        <topology evidence="1">Multi-pass membrane protein</topology>
    </subcellularLocation>
</comment>
<feature type="transmembrane region" description="Helical" evidence="10">
    <location>
        <begin position="202"/>
        <end position="225"/>
    </location>
</feature>
<evidence type="ECO:0000256" key="2">
    <source>
        <dbReference type="ARBA" id="ARBA00011085"/>
    </source>
</evidence>
<dbReference type="EMBL" id="KV419428">
    <property type="protein sequence ID" value="KZS89306.1"/>
    <property type="molecule type" value="Genomic_DNA"/>
</dbReference>
<dbReference type="Pfam" id="PF02076">
    <property type="entry name" value="STE3"/>
    <property type="match status" value="1"/>
</dbReference>
<evidence type="ECO:0000256" key="8">
    <source>
        <dbReference type="ARBA" id="ARBA00023170"/>
    </source>
</evidence>
<feature type="transmembrane region" description="Helical" evidence="10">
    <location>
        <begin position="153"/>
        <end position="181"/>
    </location>
</feature>